<sequence>MKPDKHERFARLKEQAREQFYRSITQLGASRLSQCLKEAKTQEKGK</sequence>
<accession>A0A7Y6NFY9</accession>
<evidence type="ECO:0000313" key="1">
    <source>
        <dbReference type="EMBL" id="NUY97744.1"/>
    </source>
</evidence>
<evidence type="ECO:0000313" key="2">
    <source>
        <dbReference type="Proteomes" id="UP000566985"/>
    </source>
</evidence>
<dbReference type="AlphaFoldDB" id="A0A7Y6NFY9"/>
<reference evidence="1 2" key="1">
    <citation type="submission" date="2020-05" db="EMBL/GenBank/DDBJ databases">
        <title>Whole Genome Sequences of Enterobacteriales Associated with the International Space Station.</title>
        <authorList>
            <person name="Bharadwaj A."/>
            <person name="Daudu R."/>
            <person name="Singh N."/>
            <person name="Wood J."/>
            <person name="Debieu M."/>
            <person name="Mason C."/>
            <person name="Wang C."/>
            <person name="Venkateswaran K."/>
        </authorList>
    </citation>
    <scope>NUCLEOTIDE SEQUENCE [LARGE SCALE GENOMIC DNA]</scope>
    <source>
        <strain evidence="1 2">IF5SW-B1</strain>
    </source>
</reference>
<dbReference type="GeneID" id="57346500"/>
<dbReference type="Proteomes" id="UP000566985">
    <property type="component" value="Unassembled WGS sequence"/>
</dbReference>
<name>A0A7Y6NFY9_9GAMM</name>
<protein>
    <submittedName>
        <fullName evidence="1">Uncharacterized protein</fullName>
    </submittedName>
</protein>
<gene>
    <name evidence="1" type="ORF">HU668_14915</name>
</gene>
<dbReference type="EMBL" id="JABWPM010000017">
    <property type="protein sequence ID" value="NUY97744.1"/>
    <property type="molecule type" value="Genomic_DNA"/>
</dbReference>
<proteinExistence type="predicted"/>
<organism evidence="1 2">
    <name type="scientific">Pantoea brenneri</name>
    <dbReference type="NCBI Taxonomy" id="472694"/>
    <lineage>
        <taxon>Bacteria</taxon>
        <taxon>Pseudomonadati</taxon>
        <taxon>Pseudomonadota</taxon>
        <taxon>Gammaproteobacteria</taxon>
        <taxon>Enterobacterales</taxon>
        <taxon>Erwiniaceae</taxon>
        <taxon>Pantoea</taxon>
    </lineage>
</organism>
<comment type="caution">
    <text evidence="1">The sequence shown here is derived from an EMBL/GenBank/DDBJ whole genome shotgun (WGS) entry which is preliminary data.</text>
</comment>
<dbReference type="RefSeq" id="WP_164092175.1">
    <property type="nucleotide sequence ID" value="NZ_JABWPE010000018.1"/>
</dbReference>